<dbReference type="InterPro" id="IPR006901">
    <property type="entry name" value="TrmK"/>
</dbReference>
<dbReference type="InterPro" id="IPR029063">
    <property type="entry name" value="SAM-dependent_MTases_sf"/>
</dbReference>
<reference evidence="1 2" key="1">
    <citation type="submission" date="2021-05" db="EMBL/GenBank/DDBJ databases">
        <title>Novel Bacillus species.</title>
        <authorList>
            <person name="Liu G."/>
        </authorList>
    </citation>
    <scope>NUCLEOTIDE SEQUENCE [LARGE SCALE GENOMIC DNA]</scope>
    <source>
        <strain evidence="1 2">FJAT-49682</strain>
    </source>
</reference>
<comment type="caution">
    <text evidence="1">The sequence shown here is derived from an EMBL/GenBank/DDBJ whole genome shotgun (WGS) entry which is preliminary data.</text>
</comment>
<dbReference type="EMBL" id="JAGYPN010000001">
    <property type="protein sequence ID" value="MBS4222461.1"/>
    <property type="molecule type" value="Genomic_DNA"/>
</dbReference>
<dbReference type="PANTHER" id="PTHR38451">
    <property type="entry name" value="TRNA (ADENINE(22)-N(1))-METHYLTRANSFERASE"/>
    <property type="match status" value="1"/>
</dbReference>
<dbReference type="Gene3D" id="1.10.287.1890">
    <property type="match status" value="1"/>
</dbReference>
<sequence length="234" mass="26203">MNIDKLSKRLECVASYITKGMRIADIGSDHAYLPCYAVKRGVATTAIAGEVAEGPYQSARQQVAVSDLDGLIEVRKGNGLAVIEPGEVDCVIIAGMGGALISEILESGKDKLSHVTRLILQPNIAAANVREWLLDNRWQLVNEQLIEEDGKIYEILVAERGDANHPYCDMKKELLLGPFLLRNKNEIFQKKWQQELDQWEKILVELEKAEKNPKTIEKQGELNEKIQIVRGVLE</sequence>
<dbReference type="GO" id="GO:0160105">
    <property type="term" value="F:tRNA (adenine(22)-N1)-methyltransferase activity"/>
    <property type="evidence" value="ECO:0007669"/>
    <property type="project" value="InterPro"/>
</dbReference>
<dbReference type="PIRSF" id="PIRSF018637">
    <property type="entry name" value="TrmK"/>
    <property type="match status" value="1"/>
</dbReference>
<name>A0A942UP39_9BACI</name>
<dbReference type="Proteomes" id="UP000676456">
    <property type="component" value="Unassembled WGS sequence"/>
</dbReference>
<accession>A0A942UP39</accession>
<dbReference type="RefSeq" id="WP_213097410.1">
    <property type="nucleotide sequence ID" value="NZ_JAGYPK010000001.1"/>
</dbReference>
<dbReference type="AlphaFoldDB" id="A0A942UP39"/>
<dbReference type="SUPFAM" id="SSF53335">
    <property type="entry name" value="S-adenosyl-L-methionine-dependent methyltransferases"/>
    <property type="match status" value="1"/>
</dbReference>
<gene>
    <name evidence="1" type="ORF">KHA91_06770</name>
</gene>
<organism evidence="1 2">
    <name type="scientific">Lederbergia citrea</name>
    <dbReference type="NCBI Taxonomy" id="2833581"/>
    <lineage>
        <taxon>Bacteria</taxon>
        <taxon>Bacillati</taxon>
        <taxon>Bacillota</taxon>
        <taxon>Bacilli</taxon>
        <taxon>Bacillales</taxon>
        <taxon>Bacillaceae</taxon>
        <taxon>Lederbergia</taxon>
    </lineage>
</organism>
<evidence type="ECO:0000313" key="1">
    <source>
        <dbReference type="EMBL" id="MBS4222461.1"/>
    </source>
</evidence>
<dbReference type="PANTHER" id="PTHR38451:SF1">
    <property type="entry name" value="TRNA (ADENINE(22)-N(1))-METHYLTRANSFERASE"/>
    <property type="match status" value="1"/>
</dbReference>
<evidence type="ECO:0000313" key="2">
    <source>
        <dbReference type="Proteomes" id="UP000676456"/>
    </source>
</evidence>
<proteinExistence type="predicted"/>
<dbReference type="Gene3D" id="3.40.50.150">
    <property type="entry name" value="Vaccinia Virus protein VP39"/>
    <property type="match status" value="1"/>
</dbReference>
<keyword evidence="2" id="KW-1185">Reference proteome</keyword>
<protein>
    <submittedName>
        <fullName evidence="1">tRNA (Adenine-N(1))-methyltransferase</fullName>
    </submittedName>
</protein>
<dbReference type="Pfam" id="PF04816">
    <property type="entry name" value="TrmK"/>
    <property type="match status" value="1"/>
</dbReference>